<name>A0A1T4Z137_9BACT</name>
<evidence type="ECO:0000256" key="1">
    <source>
        <dbReference type="SAM" id="Phobius"/>
    </source>
</evidence>
<dbReference type="EMBL" id="FUYE01000024">
    <property type="protein sequence ID" value="SKB07760.1"/>
    <property type="molecule type" value="Genomic_DNA"/>
</dbReference>
<dbReference type="RefSeq" id="WP_078815896.1">
    <property type="nucleotide sequence ID" value="NZ_FUYE01000024.1"/>
</dbReference>
<evidence type="ECO:0008006" key="4">
    <source>
        <dbReference type="Google" id="ProtNLM"/>
    </source>
</evidence>
<dbReference type="PANTHER" id="PTHR37826">
    <property type="entry name" value="FLOTILLIN BAND_7_5 DOMAIN PROTEIN"/>
    <property type="match status" value="1"/>
</dbReference>
<dbReference type="PANTHER" id="PTHR37826:SF3">
    <property type="entry name" value="J DOMAIN-CONTAINING PROTEIN"/>
    <property type="match status" value="1"/>
</dbReference>
<evidence type="ECO:0000313" key="2">
    <source>
        <dbReference type="EMBL" id="SKB07760.1"/>
    </source>
</evidence>
<protein>
    <recommendedName>
        <fullName evidence="4">Zinc ribbon domain-containing protein</fullName>
    </recommendedName>
</protein>
<dbReference type="STRING" id="48467.SAMN02745166_04784"/>
<keyword evidence="1" id="KW-0472">Membrane</keyword>
<dbReference type="Proteomes" id="UP000190774">
    <property type="component" value="Unassembled WGS sequence"/>
</dbReference>
<evidence type="ECO:0000313" key="3">
    <source>
        <dbReference type="Proteomes" id="UP000190774"/>
    </source>
</evidence>
<proteinExistence type="predicted"/>
<dbReference type="AlphaFoldDB" id="A0A1T4Z137"/>
<accession>A0A1T4Z137</accession>
<keyword evidence="1" id="KW-1133">Transmembrane helix</keyword>
<gene>
    <name evidence="2" type="ORF">SAMN02745166_04784</name>
</gene>
<organism evidence="2 3">
    <name type="scientific">Prosthecobacter debontii</name>
    <dbReference type="NCBI Taxonomy" id="48467"/>
    <lineage>
        <taxon>Bacteria</taxon>
        <taxon>Pseudomonadati</taxon>
        <taxon>Verrucomicrobiota</taxon>
        <taxon>Verrucomicrobiia</taxon>
        <taxon>Verrucomicrobiales</taxon>
        <taxon>Verrucomicrobiaceae</taxon>
        <taxon>Prosthecobacter</taxon>
    </lineage>
</organism>
<feature type="transmembrane region" description="Helical" evidence="1">
    <location>
        <begin position="334"/>
        <end position="354"/>
    </location>
</feature>
<keyword evidence="3" id="KW-1185">Reference proteome</keyword>
<reference evidence="3" key="1">
    <citation type="submission" date="2017-02" db="EMBL/GenBank/DDBJ databases">
        <authorList>
            <person name="Varghese N."/>
            <person name="Submissions S."/>
        </authorList>
    </citation>
    <scope>NUCLEOTIDE SEQUENCE [LARGE SCALE GENOMIC DNA]</scope>
    <source>
        <strain evidence="3">ATCC 700200</strain>
    </source>
</reference>
<keyword evidence="1" id="KW-0812">Transmembrane</keyword>
<sequence>MSEVTAIRKFACPGCGGEAVWTPAKKALVCPYCGTVSPAELKSDGSLIEENDLVTALRALPEDQRGWAVNRKTVRCQSCQAISVFDEKRVAQRCDFCGSPALLDVADIQAPIRPGSLLPFKISDTQVREDIRLWYKSHFWARSNLGDKALTDTLHGLYLPYWTFDAHAECPWEAEAGYYYYTRDSQGRQQREVRWEYASGHVSENFDDVLVPASKGVHPALLSKLEPFPTTTDLVPYDPGYLSGWVVEQYQIDLVQSAQASRGRMDELLRQACSRQVPGDTQRNLRISPSYSDQTFKHVLLPVWLLTYTYGTKNYQVAVNGVTGRITGEYPLSWVKITIAVVLALIVVFLFIAYSD</sequence>